<feature type="region of interest" description="Disordered" evidence="1">
    <location>
        <begin position="1"/>
        <end position="47"/>
    </location>
</feature>
<gene>
    <name evidence="2" type="ORF">F1189_27110</name>
</gene>
<dbReference type="Proteomes" id="UP000325255">
    <property type="component" value="Unassembled WGS sequence"/>
</dbReference>
<sequence>MPGRRATPAEAAAQPEIGESAACQAQDIPPGHEARRDGGSRSGAVAAPVCQRPHAMLARGRGGWARPGRCITW</sequence>
<feature type="compositionally biased region" description="Basic and acidic residues" evidence="1">
    <location>
        <begin position="30"/>
        <end position="39"/>
    </location>
</feature>
<dbReference type="EMBL" id="VWPK01000066">
    <property type="protein sequence ID" value="KAA5608855.1"/>
    <property type="molecule type" value="Genomic_DNA"/>
</dbReference>
<proteinExistence type="predicted"/>
<reference evidence="2 3" key="1">
    <citation type="submission" date="2019-09" db="EMBL/GenBank/DDBJ databases">
        <title>Genome sequence of Rhodovastum atsumiense, a diverse member of the Acetobacteraceae family of non-sulfur purple photosynthetic bacteria.</title>
        <authorList>
            <person name="Meyer T."/>
            <person name="Kyndt J."/>
        </authorList>
    </citation>
    <scope>NUCLEOTIDE SEQUENCE [LARGE SCALE GENOMIC DNA]</scope>
    <source>
        <strain evidence="2 3">DSM 21279</strain>
    </source>
</reference>
<accession>A0A5M6IMS2</accession>
<name>A0A5M6IMS2_9PROT</name>
<evidence type="ECO:0000313" key="2">
    <source>
        <dbReference type="EMBL" id="KAA5608855.1"/>
    </source>
</evidence>
<organism evidence="2 3">
    <name type="scientific">Rhodovastum atsumiense</name>
    <dbReference type="NCBI Taxonomy" id="504468"/>
    <lineage>
        <taxon>Bacteria</taxon>
        <taxon>Pseudomonadati</taxon>
        <taxon>Pseudomonadota</taxon>
        <taxon>Alphaproteobacteria</taxon>
        <taxon>Acetobacterales</taxon>
        <taxon>Acetobacteraceae</taxon>
        <taxon>Rhodovastum</taxon>
    </lineage>
</organism>
<keyword evidence="3" id="KW-1185">Reference proteome</keyword>
<comment type="caution">
    <text evidence="2">The sequence shown here is derived from an EMBL/GenBank/DDBJ whole genome shotgun (WGS) entry which is preliminary data.</text>
</comment>
<dbReference type="AlphaFoldDB" id="A0A5M6IMS2"/>
<protein>
    <submittedName>
        <fullName evidence="2">Uncharacterized protein</fullName>
    </submittedName>
</protein>
<evidence type="ECO:0000313" key="3">
    <source>
        <dbReference type="Proteomes" id="UP000325255"/>
    </source>
</evidence>
<evidence type="ECO:0000256" key="1">
    <source>
        <dbReference type="SAM" id="MobiDB-lite"/>
    </source>
</evidence>
<dbReference type="RefSeq" id="WP_150044838.1">
    <property type="nucleotide sequence ID" value="NZ_OW485601.1"/>
</dbReference>